<accession>H7ELJ7</accession>
<reference evidence="1 2" key="1">
    <citation type="submission" date="2011-09" db="EMBL/GenBank/DDBJ databases">
        <title>The draft genome of Treponema saccharophilum DSM 2985.</title>
        <authorList>
            <consortium name="US DOE Joint Genome Institute (JGI-PGF)"/>
            <person name="Lucas S."/>
            <person name="Copeland A."/>
            <person name="Lapidus A."/>
            <person name="Glavina del Rio T."/>
            <person name="Dalin E."/>
            <person name="Tice H."/>
            <person name="Bruce D."/>
            <person name="Goodwin L."/>
            <person name="Pitluck S."/>
            <person name="Peters L."/>
            <person name="Kyrpides N."/>
            <person name="Mavromatis K."/>
            <person name="Ivanova N."/>
            <person name="Markowitz V."/>
            <person name="Cheng J.-F."/>
            <person name="Hugenholtz P."/>
            <person name="Woyke T."/>
            <person name="Wu D."/>
            <person name="Gronow S."/>
            <person name="Wellnitz S."/>
            <person name="Brambilla E."/>
            <person name="Klenk H.-P."/>
            <person name="Eisen J.A."/>
        </authorList>
    </citation>
    <scope>NUCLEOTIDE SEQUENCE [LARGE SCALE GENOMIC DNA]</scope>
    <source>
        <strain evidence="1 2">DSM 2985</strain>
    </source>
</reference>
<dbReference type="Proteomes" id="UP000003571">
    <property type="component" value="Unassembled WGS sequence"/>
</dbReference>
<sequence>MLFSLAFEAAASVRVISPVAGRWANRQPLVLDIGDDEECFYSFTSSNPLDSGFAYDGPVLIDVGGDVKLRIVCFGRDGSREEFAVDYTVASEPSSFSSGIERDFFEKVASAGVVPVSGGEKLEIPATLSYCIGDGDMPFIPGKTISVSEPNALSRYVPCTVSSASASCRFVIFVVGSGAGTFARLSVPFSVEDWKWISFGDRSQIWRIDDGMWMKAGTGEKIEVDRSVPHFVEWQSVEYEAGNPVQRFVLPELPSVSVGYSTDGVRFSLVGDARYRIGIFDSGIAGTVSDGGSFTSVVFDTFSGDDISADAVFSVFCDGVYQGTLSSPFSLDKRPPLPPVFSPSEGGSYARSSVELSVLAEDGADVFCSVAEFSADESENSSGAEEFVPYSGPIPLPSHGERVVRYKVRAYARDKSGNAGGISEYGVTVDEFNYYVSASAPDSARDGSRGRPFGSVAEMADVLKKHRFAHFYVSGMVPFPDGETVFPSNCTITAAESGSGFSMGDGAFLTVRSASLEVEGCVFEKKAEGGAESDSKRMFVLENAGVSFDGTEIVGHFPLDGTVLTAMNSLVVFRNAGVTVQSSEYGCAVSALSSKIFCESSRFASVSGIAVVFSVQGGSFDMRSSSCRVVGRRGRIAELSGSDAKIRGNSFSAEFTARKGGILPVWKDDSTVLSDEGGNSSDGF</sequence>
<dbReference type="AlphaFoldDB" id="H7ELJ7"/>
<name>H7ELJ7_9SPIR</name>
<gene>
    <name evidence="1" type="ORF">TresaDRAFT_1147</name>
</gene>
<comment type="caution">
    <text evidence="1">The sequence shown here is derived from an EMBL/GenBank/DDBJ whole genome shotgun (WGS) entry which is preliminary data.</text>
</comment>
<organism evidence="1 2">
    <name type="scientific">Treponema saccharophilum DSM 2985</name>
    <dbReference type="NCBI Taxonomy" id="907348"/>
    <lineage>
        <taxon>Bacteria</taxon>
        <taxon>Pseudomonadati</taxon>
        <taxon>Spirochaetota</taxon>
        <taxon>Spirochaetia</taxon>
        <taxon>Spirochaetales</taxon>
        <taxon>Treponemataceae</taxon>
        <taxon>Treponema</taxon>
    </lineage>
</organism>
<proteinExistence type="predicted"/>
<dbReference type="eggNOG" id="ENOG5030IF3">
    <property type="taxonomic scope" value="Bacteria"/>
</dbReference>
<dbReference type="STRING" id="907348.TresaDRAFT_1147"/>
<dbReference type="PATRIC" id="fig|907348.3.peg.1787"/>
<protein>
    <submittedName>
        <fullName evidence="1">Uncharacterized protein</fullName>
    </submittedName>
</protein>
<keyword evidence="2" id="KW-1185">Reference proteome</keyword>
<evidence type="ECO:0000313" key="2">
    <source>
        <dbReference type="Proteomes" id="UP000003571"/>
    </source>
</evidence>
<evidence type="ECO:0000313" key="1">
    <source>
        <dbReference type="EMBL" id="EIC01538.1"/>
    </source>
</evidence>
<dbReference type="EMBL" id="AGRW01000049">
    <property type="protein sequence ID" value="EIC01538.1"/>
    <property type="molecule type" value="Genomic_DNA"/>
</dbReference>